<evidence type="ECO:0000256" key="5">
    <source>
        <dbReference type="ARBA" id="ARBA00023069"/>
    </source>
</evidence>
<evidence type="ECO:0000256" key="4">
    <source>
        <dbReference type="ARBA" id="ARBA00023054"/>
    </source>
</evidence>
<proteinExistence type="inferred from homology"/>
<name>A0A915N0L6_MELJA</name>
<keyword evidence="5" id="KW-0969">Cilium</keyword>
<dbReference type="Pfam" id="PF10234">
    <property type="entry name" value="Cluap1"/>
    <property type="match status" value="2"/>
</dbReference>
<dbReference type="InterPro" id="IPR019366">
    <property type="entry name" value="Clusterin-associated_protein-1"/>
</dbReference>
<dbReference type="PANTHER" id="PTHR21547:SF0">
    <property type="entry name" value="CLUSTERIN-ASSOCIATED PROTEIN 1"/>
    <property type="match status" value="1"/>
</dbReference>
<evidence type="ECO:0000313" key="9">
    <source>
        <dbReference type="WBParaSite" id="scaffold5823_cov183.g10059"/>
    </source>
</evidence>
<keyword evidence="8" id="KW-1185">Reference proteome</keyword>
<dbReference type="GO" id="GO:0030992">
    <property type="term" value="C:intraciliary transport particle B"/>
    <property type="evidence" value="ECO:0007669"/>
    <property type="project" value="TreeGrafter"/>
</dbReference>
<keyword evidence="4 7" id="KW-0175">Coiled coil</keyword>
<reference evidence="9" key="1">
    <citation type="submission" date="2022-11" db="UniProtKB">
        <authorList>
            <consortium name="WormBaseParasite"/>
        </authorList>
    </citation>
    <scope>IDENTIFICATION</scope>
</reference>
<comment type="similarity">
    <text evidence="2">Belongs to the CLUAP1 family.</text>
</comment>
<dbReference type="PANTHER" id="PTHR21547">
    <property type="entry name" value="CLUSTERIN ASSOCIATED PROTEIN 1"/>
    <property type="match status" value="1"/>
</dbReference>
<evidence type="ECO:0000256" key="1">
    <source>
        <dbReference type="ARBA" id="ARBA00004138"/>
    </source>
</evidence>
<dbReference type="WBParaSite" id="scaffold5823_cov183.g10059">
    <property type="protein sequence ID" value="scaffold5823_cov183.g10059"/>
    <property type="gene ID" value="scaffold5823_cov183.g10059"/>
</dbReference>
<protein>
    <submittedName>
        <fullName evidence="9">Clusterin-associated protein 1</fullName>
    </submittedName>
</protein>
<dbReference type="GO" id="GO:0005929">
    <property type="term" value="C:cilium"/>
    <property type="evidence" value="ECO:0007669"/>
    <property type="project" value="UniProtKB-SubCell"/>
</dbReference>
<feature type="coiled-coil region" evidence="7">
    <location>
        <begin position="155"/>
        <end position="182"/>
    </location>
</feature>
<evidence type="ECO:0000313" key="8">
    <source>
        <dbReference type="Proteomes" id="UP000887561"/>
    </source>
</evidence>
<organism evidence="8 9">
    <name type="scientific">Meloidogyne javanica</name>
    <name type="common">Root-knot nematode worm</name>
    <dbReference type="NCBI Taxonomy" id="6303"/>
    <lineage>
        <taxon>Eukaryota</taxon>
        <taxon>Metazoa</taxon>
        <taxon>Ecdysozoa</taxon>
        <taxon>Nematoda</taxon>
        <taxon>Chromadorea</taxon>
        <taxon>Rhabditida</taxon>
        <taxon>Tylenchina</taxon>
        <taxon>Tylenchomorpha</taxon>
        <taxon>Tylenchoidea</taxon>
        <taxon>Meloidogynidae</taxon>
        <taxon>Meloidogyninae</taxon>
        <taxon>Meloidogyne</taxon>
        <taxon>Meloidogyne incognita group</taxon>
    </lineage>
</organism>
<evidence type="ECO:0000256" key="6">
    <source>
        <dbReference type="ARBA" id="ARBA00023273"/>
    </source>
</evidence>
<dbReference type="GO" id="GO:0005815">
    <property type="term" value="C:microtubule organizing center"/>
    <property type="evidence" value="ECO:0007669"/>
    <property type="project" value="TreeGrafter"/>
</dbReference>
<evidence type="ECO:0000256" key="2">
    <source>
        <dbReference type="ARBA" id="ARBA00008340"/>
    </source>
</evidence>
<keyword evidence="6" id="KW-0966">Cell projection</keyword>
<evidence type="ECO:0000256" key="3">
    <source>
        <dbReference type="ARBA" id="ARBA00022794"/>
    </source>
</evidence>
<dbReference type="Proteomes" id="UP000887561">
    <property type="component" value="Unplaced"/>
</dbReference>
<sequence length="220" mass="25713">MSFHELKEFTEILRSLGFPRLVSNENFRFPNFPLMAEILEWTVKKFEPNIRLPKQMGSEQERVLFVKSVVLSLLQKAHVKLNPKNVYQRQELRQTVSTAGELPKIGANLYQLLRDEGFSKSFRPPYMDEYENLEKELKDRYNVYVTLFRNLHYLKQQLNNAKQAEREQAVNAEKNMRVAVERMRIESEQSALEIAGIKSDSGNFKSFDGENTSRSNGVFN</sequence>
<evidence type="ECO:0000256" key="7">
    <source>
        <dbReference type="SAM" id="Coils"/>
    </source>
</evidence>
<accession>A0A915N0L6</accession>
<comment type="subcellular location">
    <subcellularLocation>
        <location evidence="1">Cell projection</location>
        <location evidence="1">Cilium</location>
    </subcellularLocation>
</comment>
<dbReference type="AlphaFoldDB" id="A0A915N0L6"/>
<keyword evidence="3" id="KW-0970">Cilium biogenesis/degradation</keyword>
<dbReference type="GO" id="GO:0060271">
    <property type="term" value="P:cilium assembly"/>
    <property type="evidence" value="ECO:0007669"/>
    <property type="project" value="TreeGrafter"/>
</dbReference>